<proteinExistence type="predicted"/>
<keyword evidence="9" id="KW-1185">Reference proteome</keyword>
<evidence type="ECO:0000256" key="4">
    <source>
        <dbReference type="ARBA" id="ARBA00022989"/>
    </source>
</evidence>
<dbReference type="RefSeq" id="WP_345293441.1">
    <property type="nucleotide sequence ID" value="NZ_BAABID010000012.1"/>
</dbReference>
<reference evidence="9" key="1">
    <citation type="journal article" date="2019" name="Int. J. Syst. Evol. Microbiol.">
        <title>The Global Catalogue of Microorganisms (GCM) 10K type strain sequencing project: providing services to taxonomists for standard genome sequencing and annotation.</title>
        <authorList>
            <consortium name="The Broad Institute Genomics Platform"/>
            <consortium name="The Broad Institute Genome Sequencing Center for Infectious Disease"/>
            <person name="Wu L."/>
            <person name="Ma J."/>
        </authorList>
    </citation>
    <scope>NUCLEOTIDE SEQUENCE [LARGE SCALE GENOMIC DNA]</scope>
    <source>
        <strain evidence="9">JCM 18063</strain>
    </source>
</reference>
<evidence type="ECO:0000256" key="5">
    <source>
        <dbReference type="ARBA" id="ARBA00023136"/>
    </source>
</evidence>
<dbReference type="Proteomes" id="UP001500956">
    <property type="component" value="Unassembled WGS sequence"/>
</dbReference>
<feature type="transmembrane region" description="Helical" evidence="6">
    <location>
        <begin position="793"/>
        <end position="818"/>
    </location>
</feature>
<feature type="transmembrane region" description="Helical" evidence="6">
    <location>
        <begin position="889"/>
        <end position="909"/>
    </location>
</feature>
<comment type="caution">
    <text evidence="8">The sequence shown here is derived from an EMBL/GenBank/DDBJ whole genome shotgun (WGS) entry which is preliminary data.</text>
</comment>
<organism evidence="8 9">
    <name type="scientific">Isoptericola chiayiensis</name>
    <dbReference type="NCBI Taxonomy" id="579446"/>
    <lineage>
        <taxon>Bacteria</taxon>
        <taxon>Bacillati</taxon>
        <taxon>Actinomycetota</taxon>
        <taxon>Actinomycetes</taxon>
        <taxon>Micrococcales</taxon>
        <taxon>Promicromonosporaceae</taxon>
        <taxon>Isoptericola</taxon>
    </lineage>
</organism>
<feature type="transmembrane region" description="Helical" evidence="6">
    <location>
        <begin position="347"/>
        <end position="372"/>
    </location>
</feature>
<feature type="transmembrane region" description="Helical" evidence="6">
    <location>
        <begin position="559"/>
        <end position="578"/>
    </location>
</feature>
<feature type="transmembrane region" description="Helical" evidence="6">
    <location>
        <begin position="504"/>
        <end position="524"/>
    </location>
</feature>
<feature type="transmembrane region" description="Helical" evidence="6">
    <location>
        <begin position="470"/>
        <end position="488"/>
    </location>
</feature>
<evidence type="ECO:0000313" key="9">
    <source>
        <dbReference type="Proteomes" id="UP001500956"/>
    </source>
</evidence>
<evidence type="ECO:0000256" key="3">
    <source>
        <dbReference type="ARBA" id="ARBA00022692"/>
    </source>
</evidence>
<dbReference type="EMBL" id="BAABID010000012">
    <property type="protein sequence ID" value="GAA4731843.1"/>
    <property type="molecule type" value="Genomic_DNA"/>
</dbReference>
<comment type="subcellular location">
    <subcellularLocation>
        <location evidence="1">Cell membrane</location>
        <topology evidence="1">Multi-pass membrane protein</topology>
    </subcellularLocation>
</comment>
<feature type="transmembrane region" description="Helical" evidence="6">
    <location>
        <begin position="392"/>
        <end position="416"/>
    </location>
</feature>
<evidence type="ECO:0000256" key="6">
    <source>
        <dbReference type="SAM" id="Phobius"/>
    </source>
</evidence>
<dbReference type="Pfam" id="PF02687">
    <property type="entry name" value="FtsX"/>
    <property type="match status" value="1"/>
</dbReference>
<evidence type="ECO:0000256" key="2">
    <source>
        <dbReference type="ARBA" id="ARBA00022475"/>
    </source>
</evidence>
<keyword evidence="2" id="KW-1003">Cell membrane</keyword>
<evidence type="ECO:0000313" key="8">
    <source>
        <dbReference type="EMBL" id="GAA4731843.1"/>
    </source>
</evidence>
<gene>
    <name evidence="8" type="ORF">GCM10023216_24910</name>
</gene>
<name>A0ABP8YMV6_9MICO</name>
<feature type="domain" description="ABC3 transporter permease C-terminal" evidence="7">
    <location>
        <begin position="795"/>
        <end position="915"/>
    </location>
</feature>
<evidence type="ECO:0000256" key="1">
    <source>
        <dbReference type="ARBA" id="ARBA00004651"/>
    </source>
</evidence>
<evidence type="ECO:0000259" key="7">
    <source>
        <dbReference type="Pfam" id="PF02687"/>
    </source>
</evidence>
<keyword evidence="3 6" id="KW-0812">Transmembrane</keyword>
<sequence>MSLWLLVRRHLRTAVGATAALAVVALGTAALVSAVPRATAALHADELAHAVAQASAISSDVVATSTTYPGYGGAHQAYGGTDLGAGDADGSGTVTPPQPDLDGYLTALTALAAAQPSPLADVLGTPDLVVSSDRLEVERVEGNDVASPGVVLRAGPRLRDQVDVVAGRWPRPTPVPVDRTTLLPGPDGVVEVVPDPVEVAASTGVADELDWELGSVHPTGDPLQPALRVVALWEPRDARADVWSHVPRTTGPEIVVDPNIGKIVTAGVLTDPGALGAWTDAPTARIWYPVDASGLTAADAPALLAQLRGLTATTSTVVEGDPAVLEPASGLVDLLAEALGRRQGVDAIVAVLAVGPLGALAAVLVLAARLVVERRRATVVLVRARGAGDAWIRTMLALEGLAVGLPAATAGLLLGLAAVPGPVTAGQVGAAAACGLAPAAGLAAVVHARSARGERADLGTTVPRRRRSRAAVEAGVLLAAAATTWLAIDRGRVTGPDGTGVDPLLVAAPLLVGLSVAFVVLRLVPPAVRLGERALARRRDLVPFLGAARVRRAVAGGPVPAVALVLACGVAFSSITLASTVRAGIEQQAWTAVGADLRLAGPVVDADVTAAIAAVDGVTAVAPVADAGRYPLGTVGSGTPVTAYTTDAAALAAVQSGAPGAPDGVDLLTEVSDGRLPALATGDVATGTPVLTGPGGAAVPVTVVGHVDRLPGLPPSSGALVVDAGLAAELAGIDGGVPRLALIGLADDLGPAGHADAVAGVAAAAPTGVVDDPLDGRAALLASPAASGLATAFVAAVVLSVLLCVATVGLMLVLAAPARRRLLAVLRALGLPRRAERGIVAWEVGPWVVAALVAGAVLGGAVAALVLAVVDLTPLTGGGAAPRLQVAPWWSAAFVVGLLGATAAGVAVAGRRRRGSPAVDLGSAS</sequence>
<accession>A0ABP8YMV6</accession>
<keyword evidence="4 6" id="KW-1133">Transmembrane helix</keyword>
<dbReference type="InterPro" id="IPR003838">
    <property type="entry name" value="ABC3_permease_C"/>
</dbReference>
<feature type="transmembrane region" description="Helical" evidence="6">
    <location>
        <begin position="428"/>
        <end position="449"/>
    </location>
</feature>
<keyword evidence="5 6" id="KW-0472">Membrane</keyword>
<protein>
    <recommendedName>
        <fullName evidence="7">ABC3 transporter permease C-terminal domain-containing protein</fullName>
    </recommendedName>
</protein>
<feature type="transmembrane region" description="Helical" evidence="6">
    <location>
        <begin position="839"/>
        <end position="869"/>
    </location>
</feature>